<evidence type="ECO:0000313" key="2">
    <source>
        <dbReference type="EMBL" id="KAK4542805.1"/>
    </source>
</evidence>
<evidence type="ECO:0000256" key="1">
    <source>
        <dbReference type="SAM" id="MobiDB-lite"/>
    </source>
</evidence>
<dbReference type="AlphaFoldDB" id="A0AAV9JD50"/>
<accession>A0AAV9JD50</accession>
<feature type="compositionally biased region" description="Polar residues" evidence="1">
    <location>
        <begin position="26"/>
        <end position="37"/>
    </location>
</feature>
<sequence>MEHGRANSVHSNESSRKHTYLDYRSNGDTSSRATSYQAARDYAESLGAPAPARPRDYAESLGAPVPARPRDYAESLGAPAPARQSPSPQVSTNSRSSSRPSSRPSFMNYQSRGGAEGKPQPVAVPQPASPIVPAVAPRASGVLLLYLAAEVHTKTMHYLQIALRRRAYASIAIIGCKEQEAATKQLKMEIYGLIGKLGRDMGVQTHTRSGDGEEELDAIVREAVKGQAILQGVLCSLAYAVDETGSADILSLERADLEKTWQTSVGCLHSVAKATVPLLTSASSDLARPSLFLVMETARHSPVSALNKASCDTLLHQLSAAYASPNLIVDHAEDVLVEEPEPVHTDGALALRTDGFSAEPSDSVFTPGESPTKLWNMWALQDENGG</sequence>
<organism evidence="2 3">
    <name type="scientific">Oleoguttula mirabilis</name>
    <dbReference type="NCBI Taxonomy" id="1507867"/>
    <lineage>
        <taxon>Eukaryota</taxon>
        <taxon>Fungi</taxon>
        <taxon>Dikarya</taxon>
        <taxon>Ascomycota</taxon>
        <taxon>Pezizomycotina</taxon>
        <taxon>Dothideomycetes</taxon>
        <taxon>Dothideomycetidae</taxon>
        <taxon>Mycosphaerellales</taxon>
        <taxon>Teratosphaeriaceae</taxon>
        <taxon>Oleoguttula</taxon>
    </lineage>
</organism>
<evidence type="ECO:0000313" key="3">
    <source>
        <dbReference type="Proteomes" id="UP001324427"/>
    </source>
</evidence>
<reference evidence="2 3" key="1">
    <citation type="submission" date="2021-11" db="EMBL/GenBank/DDBJ databases">
        <title>Black yeast isolated from Biological Soil Crust.</title>
        <authorList>
            <person name="Kurbessoian T."/>
        </authorList>
    </citation>
    <scope>NUCLEOTIDE SEQUENCE [LARGE SCALE GENOMIC DNA]</scope>
    <source>
        <strain evidence="2 3">CCFEE 5522</strain>
    </source>
</reference>
<name>A0AAV9JD50_9PEZI</name>
<dbReference type="EMBL" id="JAVFHQ010000038">
    <property type="protein sequence ID" value="KAK4542805.1"/>
    <property type="molecule type" value="Genomic_DNA"/>
</dbReference>
<feature type="region of interest" description="Disordered" evidence="1">
    <location>
        <begin position="1"/>
        <end position="126"/>
    </location>
</feature>
<gene>
    <name evidence="2" type="ORF">LTR36_006181</name>
</gene>
<protein>
    <submittedName>
        <fullName evidence="2">Uncharacterized protein</fullName>
    </submittedName>
</protein>
<proteinExistence type="predicted"/>
<feature type="compositionally biased region" description="Low complexity" evidence="1">
    <location>
        <begin position="78"/>
        <end position="105"/>
    </location>
</feature>
<keyword evidence="3" id="KW-1185">Reference proteome</keyword>
<comment type="caution">
    <text evidence="2">The sequence shown here is derived from an EMBL/GenBank/DDBJ whole genome shotgun (WGS) entry which is preliminary data.</text>
</comment>
<dbReference type="Proteomes" id="UP001324427">
    <property type="component" value="Unassembled WGS sequence"/>
</dbReference>